<dbReference type="RefSeq" id="WP_119496561.1">
    <property type="nucleotide sequence ID" value="NZ_NRJH01000014.1"/>
</dbReference>
<sequence length="217" mass="24271">MLSKPLLTIALALTSLGVIATPNYSNYSDKQLQQEFQRLEKLNTDTVTNLRTKLVNFVRVNGGKQLTAQSFLRLASTQLLADFNQYYSLQGLTYTSDPRITNLVNLSQVCLEFIARGQDFAQLSQSCKTVSRLYVIAELNSNALYSLALFGTLFKVADLEDKKQPLTTKQKALLQIPKNPGAYKLGFALYIPGNRLYADASTRQTIETIYKVQLIAD</sequence>
<reference evidence="2 3" key="1">
    <citation type="submission" date="2017-08" db="EMBL/GenBank/DDBJ databases">
        <title>Reclassification of Bisgaard taxon 37 and 44.</title>
        <authorList>
            <person name="Christensen H."/>
        </authorList>
    </citation>
    <scope>NUCLEOTIDE SEQUENCE [LARGE SCALE GENOMIC DNA]</scope>
    <source>
        <strain evidence="2 3">B96_4</strain>
    </source>
</reference>
<protein>
    <submittedName>
        <fullName evidence="2">Uncharacterized protein</fullName>
    </submittedName>
</protein>
<dbReference type="AlphaFoldDB" id="A0A3A1Y840"/>
<name>A0A3A1Y840_9GAMM</name>
<gene>
    <name evidence="2" type="ORF">CJP74_01760</name>
</gene>
<comment type="caution">
    <text evidence="2">The sequence shown here is derived from an EMBL/GenBank/DDBJ whole genome shotgun (WGS) entry which is preliminary data.</text>
</comment>
<evidence type="ECO:0000313" key="2">
    <source>
        <dbReference type="EMBL" id="RIY33476.1"/>
    </source>
</evidence>
<dbReference type="Proteomes" id="UP000266258">
    <property type="component" value="Unassembled WGS sequence"/>
</dbReference>
<evidence type="ECO:0000256" key="1">
    <source>
        <dbReference type="SAM" id="SignalP"/>
    </source>
</evidence>
<accession>A0A3A1Y840</accession>
<dbReference type="EMBL" id="NRJH01000014">
    <property type="protein sequence ID" value="RIY33476.1"/>
    <property type="molecule type" value="Genomic_DNA"/>
</dbReference>
<keyword evidence="1" id="KW-0732">Signal</keyword>
<proteinExistence type="predicted"/>
<organism evidence="2 3">
    <name type="scientific">Psittacicella melopsittaci</name>
    <dbReference type="NCBI Taxonomy" id="2028576"/>
    <lineage>
        <taxon>Bacteria</taxon>
        <taxon>Pseudomonadati</taxon>
        <taxon>Pseudomonadota</taxon>
        <taxon>Gammaproteobacteria</taxon>
        <taxon>Pasteurellales</taxon>
        <taxon>Psittacicellaceae</taxon>
        <taxon>Psittacicella</taxon>
    </lineage>
</organism>
<feature type="signal peptide" evidence="1">
    <location>
        <begin position="1"/>
        <end position="20"/>
    </location>
</feature>
<feature type="chain" id="PRO_5017182944" evidence="1">
    <location>
        <begin position="21"/>
        <end position="217"/>
    </location>
</feature>
<evidence type="ECO:0000313" key="3">
    <source>
        <dbReference type="Proteomes" id="UP000266258"/>
    </source>
</evidence>
<keyword evidence="3" id="KW-1185">Reference proteome</keyword>